<name>A0AAF0EP71_9BASI</name>
<gene>
    <name evidence="3" type="primary">PEX4</name>
    <name evidence="3" type="ORF">MCUN1_000560</name>
</gene>
<dbReference type="SUPFAM" id="SSF54495">
    <property type="entry name" value="UBC-like"/>
    <property type="match status" value="1"/>
</dbReference>
<dbReference type="PANTHER" id="PTHR24067">
    <property type="entry name" value="UBIQUITIN-CONJUGATING ENZYME E2"/>
    <property type="match status" value="1"/>
</dbReference>
<dbReference type="AlphaFoldDB" id="A0AAF0EP71"/>
<keyword evidence="4" id="KW-1185">Reference proteome</keyword>
<evidence type="ECO:0000259" key="2">
    <source>
        <dbReference type="PROSITE" id="PS50127"/>
    </source>
</evidence>
<dbReference type="InterPro" id="IPR016135">
    <property type="entry name" value="UBQ-conjugating_enzyme/RWD"/>
</dbReference>
<protein>
    <submittedName>
        <fullName evidence="3">E2 ubiquitin-conjugating enzyme</fullName>
        <ecNumber evidence="3">2.3.2.23</ecNumber>
    </submittedName>
</protein>
<evidence type="ECO:0000313" key="4">
    <source>
        <dbReference type="Proteomes" id="UP001219933"/>
    </source>
</evidence>
<sequence>MSRAVLSATAARRLLHELAALHKEARKDEHVTELAPVDEDAEDLTEWRAVIVPPEGPYAGGRFVLTIRVPENYPVHPPTIHFGTRIFHPNIHWRTGEPVVAGMDAPVGMHGYSRSARRTRARLAAQCGRGQPGAHR</sequence>
<dbReference type="PROSITE" id="PS50127">
    <property type="entry name" value="UBC_2"/>
    <property type="match status" value="1"/>
</dbReference>
<accession>A0AAF0EP71</accession>
<proteinExistence type="predicted"/>
<dbReference type="Gene3D" id="3.10.110.10">
    <property type="entry name" value="Ubiquitin Conjugating Enzyme"/>
    <property type="match status" value="1"/>
</dbReference>
<feature type="domain" description="UBC core" evidence="2">
    <location>
        <begin position="9"/>
        <end position="136"/>
    </location>
</feature>
<dbReference type="EMBL" id="CP119877">
    <property type="protein sequence ID" value="WFD33745.1"/>
    <property type="molecule type" value="Genomic_DNA"/>
</dbReference>
<dbReference type="Pfam" id="PF00179">
    <property type="entry name" value="UQ_con"/>
    <property type="match status" value="1"/>
</dbReference>
<keyword evidence="3" id="KW-0012">Acyltransferase</keyword>
<keyword evidence="3" id="KW-0808">Transferase</keyword>
<evidence type="ECO:0000313" key="3">
    <source>
        <dbReference type="EMBL" id="WFD33745.1"/>
    </source>
</evidence>
<dbReference type="InterPro" id="IPR000608">
    <property type="entry name" value="UBC"/>
</dbReference>
<reference evidence="3" key="1">
    <citation type="submission" date="2023-03" db="EMBL/GenBank/DDBJ databases">
        <title>Mating type loci evolution in Malassezia.</title>
        <authorList>
            <person name="Coelho M.A."/>
        </authorList>
    </citation>
    <scope>NUCLEOTIDE SEQUENCE</scope>
    <source>
        <strain evidence="3">CBS 11721</strain>
    </source>
</reference>
<organism evidence="3 4">
    <name type="scientific">Malassezia cuniculi</name>
    <dbReference type="NCBI Taxonomy" id="948313"/>
    <lineage>
        <taxon>Eukaryota</taxon>
        <taxon>Fungi</taxon>
        <taxon>Dikarya</taxon>
        <taxon>Basidiomycota</taxon>
        <taxon>Ustilaginomycotina</taxon>
        <taxon>Malasseziomycetes</taxon>
        <taxon>Malasseziales</taxon>
        <taxon>Malasseziaceae</taxon>
        <taxon>Malassezia</taxon>
    </lineage>
</organism>
<dbReference type="InterPro" id="IPR050113">
    <property type="entry name" value="Ub_conjugating_enzyme"/>
</dbReference>
<keyword evidence="1" id="KW-0833">Ubl conjugation pathway</keyword>
<dbReference type="SMART" id="SM00212">
    <property type="entry name" value="UBCc"/>
    <property type="match status" value="1"/>
</dbReference>
<dbReference type="GO" id="GO:0061631">
    <property type="term" value="F:ubiquitin conjugating enzyme activity"/>
    <property type="evidence" value="ECO:0007669"/>
    <property type="project" value="UniProtKB-EC"/>
</dbReference>
<dbReference type="EC" id="2.3.2.23" evidence="3"/>
<dbReference type="Proteomes" id="UP001219933">
    <property type="component" value="Chromosome 1"/>
</dbReference>
<evidence type="ECO:0000256" key="1">
    <source>
        <dbReference type="ARBA" id="ARBA00022786"/>
    </source>
</evidence>